<dbReference type="InterPro" id="IPR001810">
    <property type="entry name" value="F-box_dom"/>
</dbReference>
<evidence type="ECO:0000259" key="3">
    <source>
        <dbReference type="PROSITE" id="PS50181"/>
    </source>
</evidence>
<keyword evidence="5" id="KW-1185">Reference proteome</keyword>
<dbReference type="EMBL" id="BDSP01000231">
    <property type="protein sequence ID" value="GAX25789.1"/>
    <property type="molecule type" value="Genomic_DNA"/>
</dbReference>
<dbReference type="Proteomes" id="UP000198406">
    <property type="component" value="Unassembled WGS sequence"/>
</dbReference>
<dbReference type="AlphaFoldDB" id="A0A1Z5KHQ1"/>
<evidence type="ECO:0000313" key="5">
    <source>
        <dbReference type="Proteomes" id="UP000198406"/>
    </source>
</evidence>
<proteinExistence type="predicted"/>
<sequence>MSSDSAPISVEIWDNEWELTWPIWHMLSRNERKELAFKYGYKTIGEFEEYMTMQRAVGDSSDSKPYSNTLAYPLQPDDSHPLTVEEEQRKVEAAKNEEEDSDHEELDEKIESERLAAQDSLPTDQLLQVGGRILILPDDLLHRVFDFLPVDTYATLALVSPHWKSFTRTEAAYRRLCERLYLQQSKKRTLHVSRFGNSYRTMLEKRPRVRAGGGVYVIKYKQIKKIQRDMWTEIPHGAILESIYYRYLYFQEDGRVIYALTTTAPHDMFPRLRRVNLGYTEDAAAVWGRYQVSGRQVTVVAKQPWQFVKIVLTIQPINIHGRNGYLSFEEHLTSSNDDFNEHHVSTVRFEVPSEPFRFVADHRL</sequence>
<dbReference type="GO" id="GO:0031146">
    <property type="term" value="P:SCF-dependent proteasomal ubiquitin-dependent protein catabolic process"/>
    <property type="evidence" value="ECO:0007669"/>
    <property type="project" value="TreeGrafter"/>
</dbReference>
<feature type="region of interest" description="Disordered" evidence="2">
    <location>
        <begin position="58"/>
        <end position="108"/>
    </location>
</feature>
<feature type="compositionally biased region" description="Basic and acidic residues" evidence="2">
    <location>
        <begin position="86"/>
        <end position="96"/>
    </location>
</feature>
<feature type="compositionally biased region" description="Acidic residues" evidence="2">
    <location>
        <begin position="97"/>
        <end position="108"/>
    </location>
</feature>
<dbReference type="InterPro" id="IPR036047">
    <property type="entry name" value="F-box-like_dom_sf"/>
</dbReference>
<gene>
    <name evidence="4" type="ORF">FisN_8Hh308</name>
</gene>
<organism evidence="4 5">
    <name type="scientific">Fistulifera solaris</name>
    <name type="common">Oleaginous diatom</name>
    <dbReference type="NCBI Taxonomy" id="1519565"/>
    <lineage>
        <taxon>Eukaryota</taxon>
        <taxon>Sar</taxon>
        <taxon>Stramenopiles</taxon>
        <taxon>Ochrophyta</taxon>
        <taxon>Bacillariophyta</taxon>
        <taxon>Bacillariophyceae</taxon>
        <taxon>Bacillariophycidae</taxon>
        <taxon>Naviculales</taxon>
        <taxon>Naviculaceae</taxon>
        <taxon>Fistulifera</taxon>
    </lineage>
</organism>
<dbReference type="InterPro" id="IPR045464">
    <property type="entry name" value="Hrt3/FBXO9_C"/>
</dbReference>
<dbReference type="CDD" id="cd09917">
    <property type="entry name" value="F-box_SF"/>
    <property type="match status" value="1"/>
</dbReference>
<feature type="domain" description="F-box" evidence="3">
    <location>
        <begin position="130"/>
        <end position="176"/>
    </location>
</feature>
<name>A0A1Z5KHQ1_FISSO</name>
<dbReference type="PANTHER" id="PTHR12874:SF9">
    <property type="entry name" value="F-BOX ONLY PROTEIN 48"/>
    <property type="match status" value="1"/>
</dbReference>
<protein>
    <recommendedName>
        <fullName evidence="3">F-box domain-containing protein</fullName>
    </recommendedName>
</protein>
<reference evidence="4 5" key="1">
    <citation type="journal article" date="2015" name="Plant Cell">
        <title>Oil accumulation by the oleaginous diatom Fistulifera solaris as revealed by the genome and transcriptome.</title>
        <authorList>
            <person name="Tanaka T."/>
            <person name="Maeda Y."/>
            <person name="Veluchamy A."/>
            <person name="Tanaka M."/>
            <person name="Abida H."/>
            <person name="Marechal E."/>
            <person name="Bowler C."/>
            <person name="Muto M."/>
            <person name="Sunaga Y."/>
            <person name="Tanaka M."/>
            <person name="Yoshino T."/>
            <person name="Taniguchi T."/>
            <person name="Fukuda Y."/>
            <person name="Nemoto M."/>
            <person name="Matsumoto M."/>
            <person name="Wong P.S."/>
            <person name="Aburatani S."/>
            <person name="Fujibuchi W."/>
        </authorList>
    </citation>
    <scope>NUCLEOTIDE SEQUENCE [LARGE SCALE GENOMIC DNA]</scope>
    <source>
        <strain evidence="4 5">JPCC DA0580</strain>
    </source>
</reference>
<accession>A0A1Z5KHQ1</accession>
<dbReference type="PROSITE" id="PS50181">
    <property type="entry name" value="FBOX"/>
    <property type="match status" value="1"/>
</dbReference>
<dbReference type="PANTHER" id="PTHR12874">
    <property type="entry name" value="F-BOX ONLY PROTEIN 48-RELATED"/>
    <property type="match status" value="1"/>
</dbReference>
<evidence type="ECO:0000313" key="4">
    <source>
        <dbReference type="EMBL" id="GAX25789.1"/>
    </source>
</evidence>
<dbReference type="OrthoDB" id="2117972at2759"/>
<evidence type="ECO:0000256" key="2">
    <source>
        <dbReference type="SAM" id="MobiDB-lite"/>
    </source>
</evidence>
<dbReference type="Pfam" id="PF12937">
    <property type="entry name" value="F-box-like"/>
    <property type="match status" value="1"/>
</dbReference>
<keyword evidence="1" id="KW-0833">Ubl conjugation pathway</keyword>
<dbReference type="InParanoid" id="A0A1Z5KHQ1"/>
<dbReference type="Gene3D" id="1.20.1280.50">
    <property type="match status" value="1"/>
</dbReference>
<comment type="caution">
    <text evidence="4">The sequence shown here is derived from an EMBL/GenBank/DDBJ whole genome shotgun (WGS) entry which is preliminary data.</text>
</comment>
<dbReference type="Pfam" id="PF19270">
    <property type="entry name" value="FBO_C"/>
    <property type="match status" value="1"/>
</dbReference>
<dbReference type="SMART" id="SM00256">
    <property type="entry name" value="FBOX"/>
    <property type="match status" value="1"/>
</dbReference>
<dbReference type="SUPFAM" id="SSF81383">
    <property type="entry name" value="F-box domain"/>
    <property type="match status" value="1"/>
</dbReference>
<dbReference type="GO" id="GO:0019005">
    <property type="term" value="C:SCF ubiquitin ligase complex"/>
    <property type="evidence" value="ECO:0007669"/>
    <property type="project" value="TreeGrafter"/>
</dbReference>
<evidence type="ECO:0000256" key="1">
    <source>
        <dbReference type="ARBA" id="ARBA00022786"/>
    </source>
</evidence>
<dbReference type="GO" id="GO:0005737">
    <property type="term" value="C:cytoplasm"/>
    <property type="evidence" value="ECO:0007669"/>
    <property type="project" value="TreeGrafter"/>
</dbReference>